<feature type="domain" description="HMA" evidence="1">
    <location>
        <begin position="2"/>
        <end position="67"/>
    </location>
</feature>
<reference evidence="2 3" key="1">
    <citation type="journal article" date="2016" name="Nat. Commun.">
        <title>Thousands of microbial genomes shed light on interconnected biogeochemical processes in an aquifer system.</title>
        <authorList>
            <person name="Anantharaman K."/>
            <person name="Brown C.T."/>
            <person name="Hug L.A."/>
            <person name="Sharon I."/>
            <person name="Castelle C.J."/>
            <person name="Probst A.J."/>
            <person name="Thomas B.C."/>
            <person name="Singh A."/>
            <person name="Wilkins M.J."/>
            <person name="Karaoz U."/>
            <person name="Brodie E.L."/>
            <person name="Williams K.H."/>
            <person name="Hubbard S.S."/>
            <person name="Banfield J.F."/>
        </authorList>
    </citation>
    <scope>NUCLEOTIDE SEQUENCE [LARGE SCALE GENOMIC DNA]</scope>
</reference>
<proteinExistence type="predicted"/>
<sequence>MKKKVYKLSGMHCTSCSMLIEGELEDQLGVKAMCNWIKQLVEVEFDPRAINERKIKEIIEEQGYRVVGED</sequence>
<dbReference type="Proteomes" id="UP000178176">
    <property type="component" value="Unassembled WGS sequence"/>
</dbReference>
<dbReference type="Gene3D" id="3.30.70.100">
    <property type="match status" value="1"/>
</dbReference>
<evidence type="ECO:0000259" key="1">
    <source>
        <dbReference type="PROSITE" id="PS50846"/>
    </source>
</evidence>
<evidence type="ECO:0000313" key="2">
    <source>
        <dbReference type="EMBL" id="OGC93187.1"/>
    </source>
</evidence>
<protein>
    <recommendedName>
        <fullName evidence="1">HMA domain-containing protein</fullName>
    </recommendedName>
</protein>
<comment type="caution">
    <text evidence="2">The sequence shown here is derived from an EMBL/GenBank/DDBJ whole genome shotgun (WGS) entry which is preliminary data.</text>
</comment>
<gene>
    <name evidence="2" type="ORF">A2876_04775</name>
</gene>
<dbReference type="AlphaFoldDB" id="A0A1F4YGV4"/>
<evidence type="ECO:0000313" key="3">
    <source>
        <dbReference type="Proteomes" id="UP000178176"/>
    </source>
</evidence>
<dbReference type="InterPro" id="IPR006121">
    <property type="entry name" value="HMA_dom"/>
</dbReference>
<dbReference type="CDD" id="cd00371">
    <property type="entry name" value="HMA"/>
    <property type="match status" value="1"/>
</dbReference>
<accession>A0A1F4YGV4</accession>
<dbReference type="InterPro" id="IPR036163">
    <property type="entry name" value="HMA_dom_sf"/>
</dbReference>
<dbReference type="Pfam" id="PF00403">
    <property type="entry name" value="HMA"/>
    <property type="match status" value="1"/>
</dbReference>
<name>A0A1F4YGV4_9BACT</name>
<dbReference type="GO" id="GO:0046872">
    <property type="term" value="F:metal ion binding"/>
    <property type="evidence" value="ECO:0007669"/>
    <property type="project" value="InterPro"/>
</dbReference>
<organism evidence="2 3">
    <name type="scientific">Candidatus Amesbacteria bacterium RIFCSPHIGHO2_01_FULL_48_32b</name>
    <dbReference type="NCBI Taxonomy" id="1797253"/>
    <lineage>
        <taxon>Bacteria</taxon>
        <taxon>Candidatus Amesiibacteriota</taxon>
    </lineage>
</organism>
<dbReference type="EMBL" id="MEXH01000001">
    <property type="protein sequence ID" value="OGC93187.1"/>
    <property type="molecule type" value="Genomic_DNA"/>
</dbReference>
<dbReference type="PROSITE" id="PS50846">
    <property type="entry name" value="HMA_2"/>
    <property type="match status" value="1"/>
</dbReference>
<dbReference type="SUPFAM" id="SSF55008">
    <property type="entry name" value="HMA, heavy metal-associated domain"/>
    <property type="match status" value="1"/>
</dbReference>